<evidence type="ECO:0000313" key="2">
    <source>
        <dbReference type="EMBL" id="KAE8390019.1"/>
    </source>
</evidence>
<feature type="region of interest" description="Disordered" evidence="1">
    <location>
        <begin position="9"/>
        <end position="35"/>
    </location>
</feature>
<evidence type="ECO:0000256" key="1">
    <source>
        <dbReference type="SAM" id="MobiDB-lite"/>
    </source>
</evidence>
<dbReference type="InterPro" id="IPR032710">
    <property type="entry name" value="NTF2-like_dom_sf"/>
</dbReference>
<dbReference type="GO" id="GO:0030638">
    <property type="term" value="P:polyketide metabolic process"/>
    <property type="evidence" value="ECO:0007669"/>
    <property type="project" value="InterPro"/>
</dbReference>
<dbReference type="InterPro" id="IPR009959">
    <property type="entry name" value="Cyclase_SnoaL-like"/>
</dbReference>
<organism evidence="2">
    <name type="scientific">Petromyces alliaceus</name>
    <name type="common">Aspergillus alliaceus</name>
    <dbReference type="NCBI Taxonomy" id="209559"/>
    <lineage>
        <taxon>Eukaryota</taxon>
        <taxon>Fungi</taxon>
        <taxon>Dikarya</taxon>
        <taxon>Ascomycota</taxon>
        <taxon>Pezizomycotina</taxon>
        <taxon>Eurotiomycetes</taxon>
        <taxon>Eurotiomycetidae</taxon>
        <taxon>Eurotiales</taxon>
        <taxon>Aspergillaceae</taxon>
        <taxon>Aspergillus</taxon>
        <taxon>Aspergillus subgen. Circumdati</taxon>
    </lineage>
</organism>
<gene>
    <name evidence="2" type="ORF">BDV23DRAFT_90808</name>
</gene>
<reference evidence="2" key="1">
    <citation type="submission" date="2019-04" db="EMBL/GenBank/DDBJ databases">
        <title>Friends and foes A comparative genomics studyof 23 Aspergillus species from section Flavi.</title>
        <authorList>
            <consortium name="DOE Joint Genome Institute"/>
            <person name="Kjaerbolling I."/>
            <person name="Vesth T."/>
            <person name="Frisvad J.C."/>
            <person name="Nybo J.L."/>
            <person name="Theobald S."/>
            <person name="Kildgaard S."/>
            <person name="Isbrandt T."/>
            <person name="Kuo A."/>
            <person name="Sato A."/>
            <person name="Lyhne E.K."/>
            <person name="Kogle M.E."/>
            <person name="Wiebenga A."/>
            <person name="Kun R.S."/>
            <person name="Lubbers R.J."/>
            <person name="Makela M.R."/>
            <person name="Barry K."/>
            <person name="Chovatia M."/>
            <person name="Clum A."/>
            <person name="Daum C."/>
            <person name="Haridas S."/>
            <person name="He G."/>
            <person name="LaButti K."/>
            <person name="Lipzen A."/>
            <person name="Mondo S."/>
            <person name="Riley R."/>
            <person name="Salamov A."/>
            <person name="Simmons B.A."/>
            <person name="Magnuson J.K."/>
            <person name="Henrissat B."/>
            <person name="Mortensen U.H."/>
            <person name="Larsen T.O."/>
            <person name="Devries R.P."/>
            <person name="Grigoriev I.V."/>
            <person name="Machida M."/>
            <person name="Baker S.E."/>
            <person name="Andersen M.R."/>
        </authorList>
    </citation>
    <scope>NUCLEOTIDE SEQUENCE [LARGE SCALE GENOMIC DNA]</scope>
    <source>
        <strain evidence="2">IBT 14317</strain>
    </source>
</reference>
<dbReference type="PANTHER" id="PTHR38436">
    <property type="entry name" value="POLYKETIDE CYCLASE SNOAL-LIKE DOMAIN"/>
    <property type="match status" value="1"/>
</dbReference>
<sequence length="474" mass="53172">MERLRQYFHRRRRSSAAPLQGSQSPRLSSDRRKKSNQVARRLYITSDTADFDANILRRFEAEGFTVEYIPFQESNEDLERDRKVLDNLIHEREDDLEPGERYAIVAYNKPAYLLLTSHHHQTTATNPFPLLCALVTYYPQIPGTETHSNLTECPNTTTNPCIVPPSTTSSSTTSCYDTLSVLPIQVHLAGHQFTTLWDDYNSHPSKKRHRCHLFFYPESEPGFAESTAETHDVISARLAWSRALDCLKRGFGWPGGSWKIPAAETLWVEYWRNLFYNGQEVSGDGVGSHAAKMAKMMVKSGGGIPLHGNRDSDREESDPTAELNEVAMVNCIPTLIGGNHPTQITNFYTTQFFPIGPPSQSFRLLSRTIGTDRIVDELLLTFTHTEEIPWLLPSVPPTGKQVHVVIIMTASFIAGKLARHNIYWDQASVLVQVGLLDPSQVPGGFKAIGKNKEGRDVVERLPVVGEEGVDRALA</sequence>
<protein>
    <recommendedName>
        <fullName evidence="3">Dienelactone hydrolase</fullName>
    </recommendedName>
</protein>
<dbReference type="SUPFAM" id="SSF54427">
    <property type="entry name" value="NTF2-like"/>
    <property type="match status" value="1"/>
</dbReference>
<dbReference type="EMBL" id="ML735259">
    <property type="protein sequence ID" value="KAE8390019.1"/>
    <property type="molecule type" value="Genomic_DNA"/>
</dbReference>
<dbReference type="Gene3D" id="3.10.450.50">
    <property type="match status" value="1"/>
</dbReference>
<dbReference type="AlphaFoldDB" id="A0A5N7C7P4"/>
<dbReference type="OrthoDB" id="5440at2759"/>
<proteinExistence type="predicted"/>
<name>A0A5N7C7P4_PETAA</name>
<accession>A0A5N7C7P4</accession>
<dbReference type="Proteomes" id="UP000326877">
    <property type="component" value="Unassembled WGS sequence"/>
</dbReference>
<evidence type="ECO:0008006" key="3">
    <source>
        <dbReference type="Google" id="ProtNLM"/>
    </source>
</evidence>
<dbReference type="PANTHER" id="PTHR38436:SF3">
    <property type="entry name" value="CARBOXYMETHYLENEBUTENOLIDASE-RELATED"/>
    <property type="match status" value="1"/>
</dbReference>